<dbReference type="InterPro" id="IPR050477">
    <property type="entry name" value="GrpII_AminoAcid_Decarb"/>
</dbReference>
<reference evidence="6 7" key="1">
    <citation type="journal article" date="2016" name="Mol. Biol. Evol.">
        <title>Comparative Genomics of Early-Diverging Mushroom-Forming Fungi Provides Insights into the Origins of Lignocellulose Decay Capabilities.</title>
        <authorList>
            <person name="Nagy L.G."/>
            <person name="Riley R."/>
            <person name="Tritt A."/>
            <person name="Adam C."/>
            <person name="Daum C."/>
            <person name="Floudas D."/>
            <person name="Sun H."/>
            <person name="Yadav J.S."/>
            <person name="Pangilinan J."/>
            <person name="Larsson K.H."/>
            <person name="Matsuura K."/>
            <person name="Barry K."/>
            <person name="Labutti K."/>
            <person name="Kuo R."/>
            <person name="Ohm R.A."/>
            <person name="Bhattacharya S.S."/>
            <person name="Shirouzu T."/>
            <person name="Yoshinaga Y."/>
            <person name="Martin F.M."/>
            <person name="Grigoriev I.V."/>
            <person name="Hibbett D.S."/>
        </authorList>
    </citation>
    <scope>NUCLEOTIDE SEQUENCE [LARGE SCALE GENOMIC DNA]</scope>
    <source>
        <strain evidence="6 7">HHB14362 ss-1</strain>
    </source>
</reference>
<name>A0A165QUV5_9AGAM</name>
<dbReference type="Gene3D" id="3.40.640.10">
    <property type="entry name" value="Type I PLP-dependent aspartate aminotransferase-like (Major domain)"/>
    <property type="match status" value="1"/>
</dbReference>
<keyword evidence="3" id="KW-0456">Lyase</keyword>
<dbReference type="InParanoid" id="A0A165QUV5"/>
<feature type="region of interest" description="Disordered" evidence="5">
    <location>
        <begin position="1038"/>
        <end position="1091"/>
    </location>
</feature>
<evidence type="ECO:0000256" key="2">
    <source>
        <dbReference type="ARBA" id="ARBA00022898"/>
    </source>
</evidence>
<protein>
    <submittedName>
        <fullName evidence="6">PLP-dependent transferase</fullName>
    </submittedName>
</protein>
<dbReference type="GO" id="GO:0019752">
    <property type="term" value="P:carboxylic acid metabolic process"/>
    <property type="evidence" value="ECO:0007669"/>
    <property type="project" value="InterPro"/>
</dbReference>
<dbReference type="Pfam" id="PF00282">
    <property type="entry name" value="Pyridoxal_deC"/>
    <property type="match status" value="1"/>
</dbReference>
<keyword evidence="6" id="KW-0808">Transferase</keyword>
<dbReference type="SUPFAM" id="SSF53383">
    <property type="entry name" value="PLP-dependent transferases"/>
    <property type="match status" value="1"/>
</dbReference>
<evidence type="ECO:0000313" key="7">
    <source>
        <dbReference type="Proteomes" id="UP000076761"/>
    </source>
</evidence>
<evidence type="ECO:0000256" key="3">
    <source>
        <dbReference type="ARBA" id="ARBA00023239"/>
    </source>
</evidence>
<dbReference type="PANTHER" id="PTHR42735">
    <property type="match status" value="1"/>
</dbReference>
<gene>
    <name evidence="6" type="ORF">NEOLEDRAFT_1171051</name>
</gene>
<dbReference type="AlphaFoldDB" id="A0A165QUV5"/>
<dbReference type="GO" id="GO:0030170">
    <property type="term" value="F:pyridoxal phosphate binding"/>
    <property type="evidence" value="ECO:0007669"/>
    <property type="project" value="InterPro"/>
</dbReference>
<evidence type="ECO:0000256" key="4">
    <source>
        <dbReference type="PIRSR" id="PIRSR602129-50"/>
    </source>
</evidence>
<proteinExistence type="predicted"/>
<dbReference type="STRING" id="1314782.A0A165QUV5"/>
<dbReference type="GO" id="GO:0016830">
    <property type="term" value="F:carbon-carbon lyase activity"/>
    <property type="evidence" value="ECO:0007669"/>
    <property type="project" value="InterPro"/>
</dbReference>
<feature type="modified residue" description="N6-(pyridoxal phosphate)lysine" evidence="4">
    <location>
        <position position="460"/>
    </location>
</feature>
<evidence type="ECO:0000313" key="6">
    <source>
        <dbReference type="EMBL" id="KZT22906.1"/>
    </source>
</evidence>
<organism evidence="6 7">
    <name type="scientific">Neolentinus lepideus HHB14362 ss-1</name>
    <dbReference type="NCBI Taxonomy" id="1314782"/>
    <lineage>
        <taxon>Eukaryota</taxon>
        <taxon>Fungi</taxon>
        <taxon>Dikarya</taxon>
        <taxon>Basidiomycota</taxon>
        <taxon>Agaricomycotina</taxon>
        <taxon>Agaricomycetes</taxon>
        <taxon>Gloeophyllales</taxon>
        <taxon>Gloeophyllaceae</taxon>
        <taxon>Neolentinus</taxon>
    </lineage>
</organism>
<accession>A0A165QUV5</accession>
<feature type="compositionally biased region" description="Basic and acidic residues" evidence="5">
    <location>
        <begin position="1055"/>
        <end position="1071"/>
    </location>
</feature>
<keyword evidence="2 4" id="KW-0663">Pyridoxal phosphate</keyword>
<dbReference type="InterPro" id="IPR015421">
    <property type="entry name" value="PyrdxlP-dep_Trfase_major"/>
</dbReference>
<dbReference type="InterPro" id="IPR015424">
    <property type="entry name" value="PyrdxlP-dep_Trfase"/>
</dbReference>
<dbReference type="EMBL" id="KV425590">
    <property type="protein sequence ID" value="KZT22906.1"/>
    <property type="molecule type" value="Genomic_DNA"/>
</dbReference>
<sequence>MSRVITSFNEGHERVGSWFLGPKAENLDYFTKFFQIITEGMKNGRLQFGPDDAVSITNDIRTSQAFSDNMADLEDLVQKLSTFMSQHSVPFYSPRYMAHMSYETSLPATLGYMLGLFYNQNNVGSIWYFATVEGSPLTTLLEWEVGQQLCEVLGYKRYPRDAEWNPHYKRSKDREPYGWGHITCDGSVANLESMWVARNIKYYPLALRDAMTEEKVVWQNGKSIQMPPPLAFAYDTFIVQPLVGPAKLFKNCSVWELLNLKPDTILGLPEQLTEQFGVSSEFLEQALTPYSVQTVGKDTYIQKYGLSQPAYFISRTKHYSWPKGAAISGIGSENLIEVDVDLAARMDTQNLKQWLDKCLEEKRSVYCVVSIMGSTEHGAVDPLSEIVRLKYEYEGKGLSFMVHADAAWGGYFSSMMRSLKEPRTGDPYNQYVGTIPLSDYTNEQMNMLRLADSITLDPHKSGYVPYPAGGLCYRDERFRYLVTWTSPYLDGQQGGVDSIGVYGLEGSKPGASAVATFMSNEIIGLSPQQGGYHTLLGEAMWTASKASLMYCHWVTMDTGSDGFKTIPLQMLPAEKDGGDIEGQKEIIRSTILNRPNLELVEDHDAYSLLRQLGSDLMINTFACNFRNGHDLNTNVEEANYFNKRIYEKLSILKPTDDIHDREVIIMATSLSQKSYGACLKNFKKRMGLEGDEDLYVLANVCMSPFPTAGNFIGELADAFQNVAQEISADCRWRTTISDDHHTFLLQGTDPAYLVYLPMFQAANAKKQAIVKATLPESIHQLYAKAHADDPGKFFTLTTAGRVTLDSILRNGNSFDAYLDEGYSDLNRPRSHLSSMFTVSDLKVLQENSLDRVHLHSEYPTYMPFYLYGTPQHAHLDHVLLRAPNVQISASNVQLHFGSAQDAVHERLGAGLVVVMKDVLEYAMQPFNSGHRPDAFEPHSLPHTFAAEVYEPAVGGIHGHDYSARLGQKVGDGSITVNERIYIDYDCLNADPTDPAISGPRTIMNRFDLEKARLCHPYQRKMANRREWRHALFDHLKRSPNRDVRNPYGHSGPNPRDGEHPMHGEHQMRDGHQGGNEHSAHCGHHGPGGYGF</sequence>
<dbReference type="GO" id="GO:0016740">
    <property type="term" value="F:transferase activity"/>
    <property type="evidence" value="ECO:0007669"/>
    <property type="project" value="UniProtKB-KW"/>
</dbReference>
<comment type="cofactor">
    <cofactor evidence="1 4">
        <name>pyridoxal 5'-phosphate</name>
        <dbReference type="ChEBI" id="CHEBI:597326"/>
    </cofactor>
</comment>
<dbReference type="PANTHER" id="PTHR42735:SF4">
    <property type="entry name" value="PYRIDOXAL PHOSPHATE-DEPENDENT DECARBOXYLASE FAMILY PROTEIN"/>
    <property type="match status" value="1"/>
</dbReference>
<keyword evidence="7" id="KW-1185">Reference proteome</keyword>
<dbReference type="InterPro" id="IPR002129">
    <property type="entry name" value="PyrdxlP-dep_de-COase"/>
</dbReference>
<evidence type="ECO:0000256" key="5">
    <source>
        <dbReference type="SAM" id="MobiDB-lite"/>
    </source>
</evidence>
<dbReference type="OrthoDB" id="2161780at2759"/>
<evidence type="ECO:0000256" key="1">
    <source>
        <dbReference type="ARBA" id="ARBA00001933"/>
    </source>
</evidence>
<dbReference type="Proteomes" id="UP000076761">
    <property type="component" value="Unassembled WGS sequence"/>
</dbReference>